<organism evidence="1 2">
    <name type="scientific">Rhizobium pisi</name>
    <dbReference type="NCBI Taxonomy" id="574561"/>
    <lineage>
        <taxon>Bacteria</taxon>
        <taxon>Pseudomonadati</taxon>
        <taxon>Pseudomonadota</taxon>
        <taxon>Alphaproteobacteria</taxon>
        <taxon>Hyphomicrobiales</taxon>
        <taxon>Rhizobiaceae</taxon>
        <taxon>Rhizobium/Agrobacterium group</taxon>
        <taxon>Rhizobium</taxon>
    </lineage>
</organism>
<dbReference type="Proteomes" id="UP000518315">
    <property type="component" value="Unassembled WGS sequence"/>
</dbReference>
<sequence>MDALVRTPGIQTLMGAVAVSSSPSFLCLSQESSAPKSLGAGDFSSASYESFTAQRHRGWIPVTSTGMRGCGVAAAFHNSLRGGLI</sequence>
<reference evidence="1 2" key="1">
    <citation type="submission" date="2020-08" db="EMBL/GenBank/DDBJ databases">
        <title>Genomic Encyclopedia of Type Strains, Phase III (KMG-III): the genomes of soil and plant-associated and newly described type strains.</title>
        <authorList>
            <person name="Whitman W."/>
        </authorList>
    </citation>
    <scope>NUCLEOTIDE SEQUENCE [LARGE SCALE GENOMIC DNA]</scope>
    <source>
        <strain evidence="1 2">CECT 4113</strain>
    </source>
</reference>
<protein>
    <submittedName>
        <fullName evidence="1">Uncharacterized protein</fullName>
    </submittedName>
</protein>
<name>A0A7W5BPS9_9HYPH</name>
<comment type="caution">
    <text evidence="1">The sequence shown here is derived from an EMBL/GenBank/DDBJ whole genome shotgun (WGS) entry which is preliminary data.</text>
</comment>
<evidence type="ECO:0000313" key="2">
    <source>
        <dbReference type="Proteomes" id="UP000518315"/>
    </source>
</evidence>
<gene>
    <name evidence="1" type="ORF">FHS26_004629</name>
</gene>
<evidence type="ECO:0000313" key="1">
    <source>
        <dbReference type="EMBL" id="MBB3136872.1"/>
    </source>
</evidence>
<accession>A0A7W5BPS9</accession>
<dbReference type="AlphaFoldDB" id="A0A7W5BPS9"/>
<dbReference type="EMBL" id="JACHXH010000017">
    <property type="protein sequence ID" value="MBB3136872.1"/>
    <property type="molecule type" value="Genomic_DNA"/>
</dbReference>
<keyword evidence="2" id="KW-1185">Reference proteome</keyword>
<proteinExistence type="predicted"/>